<evidence type="ECO:0000256" key="2">
    <source>
        <dbReference type="ARBA" id="ARBA00022801"/>
    </source>
</evidence>
<accession>A0A1S3U9D2</accession>
<dbReference type="KEGG" id="vra:106762998"/>
<protein>
    <submittedName>
        <fullName evidence="5">Probable carboxylesterase 18</fullName>
    </submittedName>
</protein>
<evidence type="ECO:0000259" key="3">
    <source>
        <dbReference type="Pfam" id="PF07859"/>
    </source>
</evidence>
<dbReference type="SUPFAM" id="SSF53474">
    <property type="entry name" value="alpha/beta-Hydrolases"/>
    <property type="match status" value="1"/>
</dbReference>
<dbReference type="Pfam" id="PF07859">
    <property type="entry name" value="Abhydrolase_3"/>
    <property type="match status" value="1"/>
</dbReference>
<dbReference type="GO" id="GO:0009860">
    <property type="term" value="P:pollen tube growth"/>
    <property type="evidence" value="ECO:0007669"/>
    <property type="project" value="TreeGrafter"/>
</dbReference>
<evidence type="ECO:0000313" key="5">
    <source>
        <dbReference type="RefSeq" id="XP_014502637.1"/>
    </source>
</evidence>
<dbReference type="RefSeq" id="XP_014502637.1">
    <property type="nucleotide sequence ID" value="XM_014647151.2"/>
</dbReference>
<dbReference type="Proteomes" id="UP000087766">
    <property type="component" value="Chromosome 1"/>
</dbReference>
<dbReference type="GeneID" id="106762998"/>
<evidence type="ECO:0000313" key="4">
    <source>
        <dbReference type="Proteomes" id="UP000087766"/>
    </source>
</evidence>
<dbReference type="InterPro" id="IPR050466">
    <property type="entry name" value="Carboxylest/Gibb_receptor"/>
</dbReference>
<proteinExistence type="inferred from homology"/>
<feature type="domain" description="Alpha/beta hydrolase fold-3" evidence="3">
    <location>
        <begin position="88"/>
        <end position="301"/>
    </location>
</feature>
<dbReference type="InterPro" id="IPR029058">
    <property type="entry name" value="AB_hydrolase_fold"/>
</dbReference>
<dbReference type="PROSITE" id="PS01173">
    <property type="entry name" value="LIPASE_GDXG_HIS"/>
    <property type="match status" value="1"/>
</dbReference>
<evidence type="ECO:0000256" key="1">
    <source>
        <dbReference type="ARBA" id="ARBA00010515"/>
    </source>
</evidence>
<dbReference type="GO" id="GO:0052689">
    <property type="term" value="F:carboxylic ester hydrolase activity"/>
    <property type="evidence" value="ECO:0007669"/>
    <property type="project" value="TreeGrafter"/>
</dbReference>
<organism evidence="4 5">
    <name type="scientific">Vigna radiata var. radiata</name>
    <name type="common">Mung bean</name>
    <name type="synonym">Phaseolus aureus</name>
    <dbReference type="NCBI Taxonomy" id="3916"/>
    <lineage>
        <taxon>Eukaryota</taxon>
        <taxon>Viridiplantae</taxon>
        <taxon>Streptophyta</taxon>
        <taxon>Embryophyta</taxon>
        <taxon>Tracheophyta</taxon>
        <taxon>Spermatophyta</taxon>
        <taxon>Magnoliopsida</taxon>
        <taxon>eudicotyledons</taxon>
        <taxon>Gunneridae</taxon>
        <taxon>Pentapetalae</taxon>
        <taxon>rosids</taxon>
        <taxon>fabids</taxon>
        <taxon>Fabales</taxon>
        <taxon>Fabaceae</taxon>
        <taxon>Papilionoideae</taxon>
        <taxon>50 kb inversion clade</taxon>
        <taxon>NPAAA clade</taxon>
        <taxon>indigoferoid/millettioid clade</taxon>
        <taxon>Phaseoleae</taxon>
        <taxon>Vigna</taxon>
    </lineage>
</organism>
<keyword evidence="2" id="KW-0378">Hydrolase</keyword>
<dbReference type="AlphaFoldDB" id="A0A1S3U9D2"/>
<dbReference type="PANTHER" id="PTHR23024:SF653">
    <property type="entry name" value="CARBOXYLESTERASE"/>
    <property type="match status" value="1"/>
</dbReference>
<sequence>MAAPTKPTIPWKLRVTTSLLSLLLKASRRSNGTVNRRLFNLFDTQLPPNPNPIDGVTTSDVTVDATRNLWFRLFSPTTSASAATLPVVVFFHGGGFTFLSPATTRYDAFCRSLCRSINAVIVSVNYRLAPEHRYPSQNDDGFDVVKYLDENGATLGNVGKCFLAGDSSGGNTAHHVAIRVCKERLRFVRVIGLVSIEPFFGGQERVESEIRITQDPVVSLDASDWYWKAILPNGSDRDHEVVNVSGPNAVDISGLNYPKTLLVVAGFDPLKDWQRRYSEWLRKSGKDVEIIEYPKMIHGFHLFPYLPEVSQFLSHVNHFIVKQVAGS</sequence>
<reference evidence="5" key="2">
    <citation type="submission" date="2025-08" db="UniProtKB">
        <authorList>
            <consortium name="RefSeq"/>
        </authorList>
    </citation>
    <scope>IDENTIFICATION</scope>
    <source>
        <tissue evidence="5">Leaf</tissue>
    </source>
</reference>
<reference evidence="4" key="1">
    <citation type="journal article" date="2014" name="Nat. Commun.">
        <title>Genome sequence of mungbean and insights into evolution within Vigna species.</title>
        <authorList>
            <person name="Kang Y.J."/>
            <person name="Kim S.K."/>
            <person name="Kim M.Y."/>
            <person name="Lestari P."/>
            <person name="Kim K.H."/>
            <person name="Ha B.K."/>
            <person name="Jun T.H."/>
            <person name="Hwang W.J."/>
            <person name="Lee T."/>
            <person name="Lee J."/>
            <person name="Shim S."/>
            <person name="Yoon M.Y."/>
            <person name="Jang Y.E."/>
            <person name="Han K.S."/>
            <person name="Taeprayoon P."/>
            <person name="Yoon N."/>
            <person name="Somta P."/>
            <person name="Tanya P."/>
            <person name="Kim K.S."/>
            <person name="Gwag J.G."/>
            <person name="Moon J.K."/>
            <person name="Lee Y.H."/>
            <person name="Park B.S."/>
            <person name="Bombarely A."/>
            <person name="Doyle J.J."/>
            <person name="Jackson S.A."/>
            <person name="Schafleitner R."/>
            <person name="Srinives P."/>
            <person name="Varshney R.K."/>
            <person name="Lee S.H."/>
        </authorList>
    </citation>
    <scope>NUCLEOTIDE SEQUENCE [LARGE SCALE GENOMIC DNA]</scope>
    <source>
        <strain evidence="4">cv. VC1973A</strain>
    </source>
</reference>
<dbReference type="InterPro" id="IPR013094">
    <property type="entry name" value="AB_hydrolase_3"/>
</dbReference>
<comment type="similarity">
    <text evidence="1">Belongs to the 'GDXG' lipolytic enzyme family.</text>
</comment>
<gene>
    <name evidence="5" type="primary">LOC106762998</name>
</gene>
<dbReference type="OrthoDB" id="408631at2759"/>
<keyword evidence="4" id="KW-1185">Reference proteome</keyword>
<dbReference type="InterPro" id="IPR002168">
    <property type="entry name" value="Lipase_GDXG_HIS_AS"/>
</dbReference>
<dbReference type="PANTHER" id="PTHR23024">
    <property type="entry name" value="ARYLACETAMIDE DEACETYLASE"/>
    <property type="match status" value="1"/>
</dbReference>
<name>A0A1S3U9D2_VIGRR</name>
<dbReference type="Gene3D" id="3.40.50.1820">
    <property type="entry name" value="alpha/beta hydrolase"/>
    <property type="match status" value="1"/>
</dbReference>